<feature type="domain" description="L-arabinose isomerase central" evidence="9">
    <location>
        <begin position="176"/>
        <end position="317"/>
    </location>
</feature>
<dbReference type="EC" id="5.3.1.4" evidence="6"/>
<protein>
    <recommendedName>
        <fullName evidence="6">L-arabinose isomerase</fullName>
        <ecNumber evidence="6">5.3.1.4</ecNumber>
    </recommendedName>
</protein>
<dbReference type="GO" id="GO:0019569">
    <property type="term" value="P:L-arabinose catabolic process to D-xylulose 5-phosphate"/>
    <property type="evidence" value="ECO:0007669"/>
    <property type="project" value="UniProtKB-UniRule"/>
</dbReference>
<dbReference type="HAMAP" id="MF_00519">
    <property type="entry name" value="Arabinose_Isome"/>
    <property type="match status" value="1"/>
</dbReference>
<sequence length="494" mass="54930">MRSLKDLEFWFVTGSQPLYGDDAIQACIKHADDMISKMNEFGLPCKIVNKGVVTCTEEITKVMKEVNYCDACAGVIIFAHTFSPSKMWIKGLVELNKPLLHLHTQYNKEIPYDTMDMDFMNLNQSAHGDRETGFMASRLRMNRKVVMGHWEDPEVTKRIAAWMRSAAGVVLGKELKICRFGDNMRYVGVTEGDKVEVEIKLGWECNTYAVGDLAKAIDACTEEEVDAKMAEYTSKYDMNTDNIDSVRYQARCEIAMEKFFAENDFSAFTNTFQDLVGMRQLPGIATQNLMAKGIGYGGEGDWKTAALDTIMKKMAEGLPGGTAFMEDYTLNLIPGNELIMGAHMLEVDPSVAATKPKIEVHELGIGGKEPPARLVFDGKSGKGITCSLVDMGGRLRLICCDVEAVPCPKPTPNLPVAKCTWRPLPDLQTAAECWIYAGGAHHTVLSFDLTAEQMEDYADMCGIEFVHIGPETNVHQFKQDLMLKDVAYKIKGII</sequence>
<feature type="binding site" evidence="6">
    <location>
        <position position="326"/>
    </location>
    <ligand>
        <name>Mn(2+)</name>
        <dbReference type="ChEBI" id="CHEBI:29035"/>
    </ligand>
</feature>
<feature type="domain" description="L-arabinose isomerase C-terminal" evidence="8">
    <location>
        <begin position="321"/>
        <end position="464"/>
    </location>
</feature>
<feature type="binding site" evidence="6">
    <location>
        <position position="343"/>
    </location>
    <ligand>
        <name>Mn(2+)</name>
        <dbReference type="ChEBI" id="CHEBI:29035"/>
    </ligand>
</feature>
<dbReference type="PIRSF" id="PIRSF001478">
    <property type="entry name" value="L-ara_isomerase"/>
    <property type="match status" value="1"/>
</dbReference>
<dbReference type="GO" id="GO:0008733">
    <property type="term" value="F:L-arabinose isomerase activity"/>
    <property type="evidence" value="ECO:0007669"/>
    <property type="project" value="UniProtKB-UniRule"/>
</dbReference>
<evidence type="ECO:0000313" key="10">
    <source>
        <dbReference type="EMBL" id="HIR41218.1"/>
    </source>
</evidence>
<proteinExistence type="inferred from homology"/>
<comment type="function">
    <text evidence="6">Catalyzes the conversion of L-arabinose to L-ribulose.</text>
</comment>
<dbReference type="InterPro" id="IPR038583">
    <property type="entry name" value="AraA_N_sf"/>
</dbReference>
<dbReference type="Pfam" id="PF02610">
    <property type="entry name" value="AraA_N"/>
    <property type="match status" value="1"/>
</dbReference>
<dbReference type="SUPFAM" id="SSF53743">
    <property type="entry name" value="FucI/AraA N-terminal and middle domains"/>
    <property type="match status" value="1"/>
</dbReference>
<evidence type="ECO:0000256" key="3">
    <source>
        <dbReference type="ARBA" id="ARBA00023211"/>
    </source>
</evidence>
<dbReference type="Gene3D" id="3.40.50.10940">
    <property type="match status" value="1"/>
</dbReference>
<evidence type="ECO:0000256" key="1">
    <source>
        <dbReference type="ARBA" id="ARBA00022723"/>
    </source>
</evidence>
<dbReference type="NCBIfam" id="NF002795">
    <property type="entry name" value="PRK02929.1"/>
    <property type="match status" value="1"/>
</dbReference>
<evidence type="ECO:0000256" key="6">
    <source>
        <dbReference type="HAMAP-Rule" id="MF_00519"/>
    </source>
</evidence>
<dbReference type="Proteomes" id="UP000886749">
    <property type="component" value="Unassembled WGS sequence"/>
</dbReference>
<dbReference type="InterPro" id="IPR055390">
    <property type="entry name" value="AraA_central"/>
</dbReference>
<comment type="cofactor">
    <cofactor evidence="6">
        <name>Mn(2+)</name>
        <dbReference type="ChEBI" id="CHEBI:29035"/>
    </cofactor>
    <text evidence="6">Binds 1 Mn(2+) ion per subunit.</text>
</comment>
<accession>A0A9D1AIZ7</accession>
<dbReference type="InterPro" id="IPR009015">
    <property type="entry name" value="Fucose_isomerase_N/cen_sf"/>
</dbReference>
<gene>
    <name evidence="6 10" type="primary">araA</name>
    <name evidence="10" type="ORF">IAB36_05265</name>
</gene>
<evidence type="ECO:0000256" key="4">
    <source>
        <dbReference type="ARBA" id="ARBA00023235"/>
    </source>
</evidence>
<dbReference type="PANTHER" id="PTHR38464">
    <property type="entry name" value="L-ARABINOSE ISOMERASE"/>
    <property type="match status" value="1"/>
</dbReference>
<evidence type="ECO:0000256" key="5">
    <source>
        <dbReference type="ARBA" id="ARBA00023277"/>
    </source>
</evidence>
<comment type="caution">
    <text evidence="10">The sequence shown here is derived from an EMBL/GenBank/DDBJ whole genome shotgun (WGS) entry which is preliminary data.</text>
</comment>
<reference evidence="10" key="2">
    <citation type="journal article" date="2021" name="PeerJ">
        <title>Extensive microbial diversity within the chicken gut microbiome revealed by metagenomics and culture.</title>
        <authorList>
            <person name="Gilroy R."/>
            <person name="Ravi A."/>
            <person name="Getino M."/>
            <person name="Pursley I."/>
            <person name="Horton D.L."/>
            <person name="Alikhan N.F."/>
            <person name="Baker D."/>
            <person name="Gharbi K."/>
            <person name="Hall N."/>
            <person name="Watson M."/>
            <person name="Adriaenssens E.M."/>
            <person name="Foster-Nyarko E."/>
            <person name="Jarju S."/>
            <person name="Secka A."/>
            <person name="Antonio M."/>
            <person name="Oren A."/>
            <person name="Chaudhuri R.R."/>
            <person name="La Ragione R."/>
            <person name="Hildebrand F."/>
            <person name="Pallen M.J."/>
        </authorList>
    </citation>
    <scope>NUCLEOTIDE SEQUENCE</scope>
    <source>
        <strain evidence="10">CHK184-25365</strain>
    </source>
</reference>
<keyword evidence="3 6" id="KW-0464">Manganese</keyword>
<organism evidence="10 11">
    <name type="scientific">Candidatus Egerieicola pullicola</name>
    <dbReference type="NCBI Taxonomy" id="2840775"/>
    <lineage>
        <taxon>Bacteria</taxon>
        <taxon>Bacillati</taxon>
        <taxon>Bacillota</taxon>
        <taxon>Clostridia</taxon>
        <taxon>Eubacteriales</taxon>
        <taxon>Oscillospiraceae</taxon>
        <taxon>Oscillospiraceae incertae sedis</taxon>
        <taxon>Candidatus Egerieicola</taxon>
    </lineage>
</organism>
<dbReference type="GO" id="GO:0030145">
    <property type="term" value="F:manganese ion binding"/>
    <property type="evidence" value="ECO:0007669"/>
    <property type="project" value="UniProtKB-UniRule"/>
</dbReference>
<dbReference type="InterPro" id="IPR003762">
    <property type="entry name" value="Lara_isomerase"/>
</dbReference>
<evidence type="ECO:0000256" key="2">
    <source>
        <dbReference type="ARBA" id="ARBA00022935"/>
    </source>
</evidence>
<dbReference type="EMBL" id="DVGY01000116">
    <property type="protein sequence ID" value="HIR41218.1"/>
    <property type="molecule type" value="Genomic_DNA"/>
</dbReference>
<evidence type="ECO:0000259" key="8">
    <source>
        <dbReference type="Pfam" id="PF11762"/>
    </source>
</evidence>
<dbReference type="InterPro" id="IPR055389">
    <property type="entry name" value="AraA_N"/>
</dbReference>
<evidence type="ECO:0000259" key="9">
    <source>
        <dbReference type="Pfam" id="PF24856"/>
    </source>
</evidence>
<reference evidence="10" key="1">
    <citation type="submission" date="2020-10" db="EMBL/GenBank/DDBJ databases">
        <authorList>
            <person name="Gilroy R."/>
        </authorList>
    </citation>
    <scope>NUCLEOTIDE SEQUENCE</scope>
    <source>
        <strain evidence="10">CHK184-25365</strain>
    </source>
</reference>
<keyword evidence="1 6" id="KW-0479">Metal-binding</keyword>
<feature type="binding site" evidence="6">
    <location>
        <position position="299"/>
    </location>
    <ligand>
        <name>Mn(2+)</name>
        <dbReference type="ChEBI" id="CHEBI:29035"/>
    </ligand>
</feature>
<dbReference type="Pfam" id="PF24856">
    <property type="entry name" value="AraA_central"/>
    <property type="match status" value="1"/>
</dbReference>
<dbReference type="InterPro" id="IPR024664">
    <property type="entry name" value="Ara_Isoase_C"/>
</dbReference>
<keyword evidence="5 6" id="KW-0119">Carbohydrate metabolism</keyword>
<comment type="catalytic activity">
    <reaction evidence="6">
        <text>beta-L-arabinopyranose = L-ribulose</text>
        <dbReference type="Rhea" id="RHEA:14821"/>
        <dbReference type="ChEBI" id="CHEBI:16880"/>
        <dbReference type="ChEBI" id="CHEBI:40886"/>
        <dbReference type="EC" id="5.3.1.4"/>
    </reaction>
</comment>
<keyword evidence="4 6" id="KW-0413">Isomerase</keyword>
<dbReference type="PANTHER" id="PTHR38464:SF1">
    <property type="entry name" value="L-ARABINOSE ISOMERASE"/>
    <property type="match status" value="1"/>
</dbReference>
<dbReference type="InterPro" id="IPR004216">
    <property type="entry name" value="Fuc/Ara_isomerase_C"/>
</dbReference>
<name>A0A9D1AIZ7_9FIRM</name>
<dbReference type="AlphaFoldDB" id="A0A9D1AIZ7"/>
<dbReference type="Pfam" id="PF11762">
    <property type="entry name" value="Arabinose_Iso_C"/>
    <property type="match status" value="1"/>
</dbReference>
<feature type="domain" description="L-arabinose isomerase N-terminal" evidence="7">
    <location>
        <begin position="8"/>
        <end position="169"/>
    </location>
</feature>
<comment type="pathway">
    <text evidence="6">Carbohydrate degradation; L-arabinose degradation via L-ribulose; D-xylulose 5-phosphate from L-arabinose (bacterial route): step 1/3.</text>
</comment>
<keyword evidence="2 6" id="KW-0054">Arabinose catabolism</keyword>
<comment type="similarity">
    <text evidence="6">Belongs to the arabinose isomerase family.</text>
</comment>
<dbReference type="GO" id="GO:0005829">
    <property type="term" value="C:cytosol"/>
    <property type="evidence" value="ECO:0007669"/>
    <property type="project" value="TreeGrafter"/>
</dbReference>
<evidence type="ECO:0000313" key="11">
    <source>
        <dbReference type="Proteomes" id="UP000886749"/>
    </source>
</evidence>
<dbReference type="SUPFAM" id="SSF50443">
    <property type="entry name" value="FucI/AraA C-terminal domain-like"/>
    <property type="match status" value="1"/>
</dbReference>
<feature type="binding site" evidence="6">
    <location>
        <position position="442"/>
    </location>
    <ligand>
        <name>Mn(2+)</name>
        <dbReference type="ChEBI" id="CHEBI:29035"/>
    </ligand>
</feature>
<evidence type="ECO:0000259" key="7">
    <source>
        <dbReference type="Pfam" id="PF02610"/>
    </source>
</evidence>